<dbReference type="HOGENOM" id="CLU_1343040_0_0_1"/>
<reference evidence="2" key="1">
    <citation type="journal article" date="2014" name="Proc. Natl. Acad. Sci. U.S.A.">
        <title>Extensive sampling of basidiomycete genomes demonstrates inadequacy of the white-rot/brown-rot paradigm for wood decay fungi.</title>
        <authorList>
            <person name="Riley R."/>
            <person name="Salamov A.A."/>
            <person name="Brown D.W."/>
            <person name="Nagy L.G."/>
            <person name="Floudas D."/>
            <person name="Held B.W."/>
            <person name="Levasseur A."/>
            <person name="Lombard V."/>
            <person name="Morin E."/>
            <person name="Otillar R."/>
            <person name="Lindquist E.A."/>
            <person name="Sun H."/>
            <person name="LaButti K.M."/>
            <person name="Schmutz J."/>
            <person name="Jabbour D."/>
            <person name="Luo H."/>
            <person name="Baker S.E."/>
            <person name="Pisabarro A.G."/>
            <person name="Walton J.D."/>
            <person name="Blanchette R.A."/>
            <person name="Henrissat B."/>
            <person name="Martin F."/>
            <person name="Cullen D."/>
            <person name="Hibbett D.S."/>
            <person name="Grigoriev I.V."/>
        </authorList>
    </citation>
    <scope>NUCLEOTIDE SEQUENCE [LARGE SCALE GENOMIC DNA]</scope>
    <source>
        <strain evidence="2">FD-172 SS1</strain>
    </source>
</reference>
<sequence length="204" mass="23456">MFRCVAPLTRILHRCYHHHHHHHHHRHHLHRHPPLCAHSRLFWFFLGSMAVSLWYKHNAEYRLKAHHDCFRYSWRPPSSLRECHTAAFAPAPSPAPTPTPALAVEKPADRGGPLGFKLAAAGDERVSRLGSQLIIARFSRHFQMLQMAESAVDNLISILTSMKSVRTSPFSHTLFQSDSSLQKLQDKRLRYRESGQPPRPSPPL</sequence>
<keyword evidence="2" id="KW-1185">Reference proteome</keyword>
<protein>
    <submittedName>
        <fullName evidence="1">Uncharacterized protein</fullName>
    </submittedName>
</protein>
<gene>
    <name evidence="1" type="ORF">BOTBODRAFT_292484</name>
</gene>
<organism evidence="1 2">
    <name type="scientific">Botryobasidium botryosum (strain FD-172 SS1)</name>
    <dbReference type="NCBI Taxonomy" id="930990"/>
    <lineage>
        <taxon>Eukaryota</taxon>
        <taxon>Fungi</taxon>
        <taxon>Dikarya</taxon>
        <taxon>Basidiomycota</taxon>
        <taxon>Agaricomycotina</taxon>
        <taxon>Agaricomycetes</taxon>
        <taxon>Cantharellales</taxon>
        <taxon>Botryobasidiaceae</taxon>
        <taxon>Botryobasidium</taxon>
    </lineage>
</organism>
<accession>A0A067MV82</accession>
<dbReference type="Proteomes" id="UP000027195">
    <property type="component" value="Unassembled WGS sequence"/>
</dbReference>
<name>A0A067MV82_BOTB1</name>
<dbReference type="InParanoid" id="A0A067MV82"/>
<evidence type="ECO:0000313" key="2">
    <source>
        <dbReference type="Proteomes" id="UP000027195"/>
    </source>
</evidence>
<dbReference type="AlphaFoldDB" id="A0A067MV82"/>
<evidence type="ECO:0000313" key="1">
    <source>
        <dbReference type="EMBL" id="KDQ15461.1"/>
    </source>
</evidence>
<dbReference type="EMBL" id="KL198032">
    <property type="protein sequence ID" value="KDQ15461.1"/>
    <property type="molecule type" value="Genomic_DNA"/>
</dbReference>
<proteinExistence type="predicted"/>